<keyword evidence="5 6" id="KW-0472">Membrane</keyword>
<proteinExistence type="predicted"/>
<evidence type="ECO:0000256" key="6">
    <source>
        <dbReference type="SAM" id="Phobius"/>
    </source>
</evidence>
<evidence type="ECO:0000259" key="7">
    <source>
        <dbReference type="Pfam" id="PF00482"/>
    </source>
</evidence>
<dbReference type="InterPro" id="IPR018076">
    <property type="entry name" value="T2SS_GspF_dom"/>
</dbReference>
<dbReference type="InterPro" id="IPR003004">
    <property type="entry name" value="GspF/PilC"/>
</dbReference>
<keyword evidence="4 6" id="KW-1133">Transmembrane helix</keyword>
<dbReference type="STRING" id="1798550.A2927_01955"/>
<evidence type="ECO:0000256" key="3">
    <source>
        <dbReference type="ARBA" id="ARBA00022692"/>
    </source>
</evidence>
<comment type="caution">
    <text evidence="8">The sequence shown here is derived from an EMBL/GenBank/DDBJ whole genome shotgun (WGS) entry which is preliminary data.</text>
</comment>
<evidence type="ECO:0000313" key="9">
    <source>
        <dbReference type="Proteomes" id="UP000178849"/>
    </source>
</evidence>
<sequence>MTAAGEETGSVDEVLGEMAGFYEDEVDQIMKTLPSIIEPLLILVLGAAVGVMAVAIIMPMYTLTQYIK</sequence>
<dbReference type="PANTHER" id="PTHR30012:SF0">
    <property type="entry name" value="TYPE II SECRETION SYSTEM PROTEIN F-RELATED"/>
    <property type="match status" value="1"/>
</dbReference>
<reference evidence="8 9" key="1">
    <citation type="journal article" date="2016" name="Nat. Commun.">
        <title>Thousands of microbial genomes shed light on interconnected biogeochemical processes in an aquifer system.</title>
        <authorList>
            <person name="Anantharaman K."/>
            <person name="Brown C.T."/>
            <person name="Hug L.A."/>
            <person name="Sharon I."/>
            <person name="Castelle C.J."/>
            <person name="Probst A.J."/>
            <person name="Thomas B.C."/>
            <person name="Singh A."/>
            <person name="Wilkins M.J."/>
            <person name="Karaoz U."/>
            <person name="Brodie E.L."/>
            <person name="Williams K.H."/>
            <person name="Hubbard S.S."/>
            <person name="Banfield J.F."/>
        </authorList>
    </citation>
    <scope>NUCLEOTIDE SEQUENCE [LARGE SCALE GENOMIC DNA]</scope>
</reference>
<evidence type="ECO:0000256" key="5">
    <source>
        <dbReference type="ARBA" id="ARBA00023136"/>
    </source>
</evidence>
<organism evidence="8 9">
    <name type="scientific">Candidatus Komeilibacteria bacterium RIFCSPLOWO2_01_FULL_45_10</name>
    <dbReference type="NCBI Taxonomy" id="1798550"/>
    <lineage>
        <taxon>Bacteria</taxon>
        <taxon>Candidatus Komeiliibacteriota</taxon>
    </lineage>
</organism>
<accession>A0A1G2BI35</accession>
<dbReference type="AlphaFoldDB" id="A0A1G2BI35"/>
<keyword evidence="3 6" id="KW-0812">Transmembrane</keyword>
<dbReference type="GO" id="GO:0005886">
    <property type="term" value="C:plasma membrane"/>
    <property type="evidence" value="ECO:0007669"/>
    <property type="project" value="UniProtKB-SubCell"/>
</dbReference>
<dbReference type="PANTHER" id="PTHR30012">
    <property type="entry name" value="GENERAL SECRETION PATHWAY PROTEIN"/>
    <property type="match status" value="1"/>
</dbReference>
<feature type="domain" description="Type II secretion system protein GspF" evidence="7">
    <location>
        <begin position="1"/>
        <end position="59"/>
    </location>
</feature>
<evidence type="ECO:0000313" key="8">
    <source>
        <dbReference type="EMBL" id="OGY88878.1"/>
    </source>
</evidence>
<protein>
    <recommendedName>
        <fullName evidence="7">Type II secretion system protein GspF domain-containing protein</fullName>
    </recommendedName>
</protein>
<keyword evidence="2" id="KW-1003">Cell membrane</keyword>
<feature type="transmembrane region" description="Helical" evidence="6">
    <location>
        <begin position="40"/>
        <end position="63"/>
    </location>
</feature>
<evidence type="ECO:0000256" key="4">
    <source>
        <dbReference type="ARBA" id="ARBA00022989"/>
    </source>
</evidence>
<dbReference type="Pfam" id="PF00482">
    <property type="entry name" value="T2SSF"/>
    <property type="match status" value="1"/>
</dbReference>
<dbReference type="Proteomes" id="UP000178849">
    <property type="component" value="Unassembled WGS sequence"/>
</dbReference>
<gene>
    <name evidence="8" type="ORF">A2927_01955</name>
</gene>
<name>A0A1G2BI35_9BACT</name>
<dbReference type="EMBL" id="MHKL01000035">
    <property type="protein sequence ID" value="OGY88878.1"/>
    <property type="molecule type" value="Genomic_DNA"/>
</dbReference>
<comment type="subcellular location">
    <subcellularLocation>
        <location evidence="1">Cell membrane</location>
        <topology evidence="1">Multi-pass membrane protein</topology>
    </subcellularLocation>
</comment>
<evidence type="ECO:0000256" key="2">
    <source>
        <dbReference type="ARBA" id="ARBA00022475"/>
    </source>
</evidence>
<evidence type="ECO:0000256" key="1">
    <source>
        <dbReference type="ARBA" id="ARBA00004651"/>
    </source>
</evidence>